<dbReference type="EMBL" id="VIBQ01000009">
    <property type="protein sequence ID" value="KAB8336748.1"/>
    <property type="molecule type" value="Genomic_DNA"/>
</dbReference>
<dbReference type="InterPro" id="IPR050309">
    <property type="entry name" value="Type-B_Carboxylest/Lipase"/>
</dbReference>
<dbReference type="InterPro" id="IPR019819">
    <property type="entry name" value="Carboxylesterase_B_CS"/>
</dbReference>
<comment type="similarity">
    <text evidence="1 3">Belongs to the type-B carboxylesterase/lipase family.</text>
</comment>
<reference evidence="5 6" key="1">
    <citation type="submission" date="2019-06" db="EMBL/GenBank/DDBJ databases">
        <title>A chromosomal-level reference genome of Carpinus fangiana (Coryloideae, Betulaceae).</title>
        <authorList>
            <person name="Yang X."/>
            <person name="Wang Z."/>
            <person name="Zhang L."/>
            <person name="Hao G."/>
            <person name="Liu J."/>
            <person name="Yang Y."/>
        </authorList>
    </citation>
    <scope>NUCLEOTIDE SEQUENCE [LARGE SCALE GENOMIC DNA]</scope>
    <source>
        <strain evidence="5">Cfa_2016G</strain>
        <tissue evidence="5">Leaf</tissue>
    </source>
</reference>
<feature type="chain" id="PRO_5024484224" description="Carboxylic ester hydrolase" evidence="3">
    <location>
        <begin position="24"/>
        <end position="564"/>
    </location>
</feature>
<dbReference type="SUPFAM" id="SSF53474">
    <property type="entry name" value="alpha/beta-Hydrolases"/>
    <property type="match status" value="1"/>
</dbReference>
<dbReference type="Gene3D" id="3.40.50.1820">
    <property type="entry name" value="alpha/beta hydrolase"/>
    <property type="match status" value="1"/>
</dbReference>
<evidence type="ECO:0000256" key="2">
    <source>
        <dbReference type="ARBA" id="ARBA00022801"/>
    </source>
</evidence>
<sequence>MKSSVFLRSLLGVVLLSATASSAAPNLPEVDLGYEIHKALSYNKTGGYFTFANIRYAAPPTGQNRFRAPRPPAWNRGKVQDGSQDRICPQAPPAWLQMATPFVKAYLTGDKYNGTQQDLDQLNHTVQYPPRDPSETEDCLFLDVVVPKKIFQQARSYSGAPVLVWIYGGGYTIGRKGGENYPPSGLIGRSSSYGQPGIVYVAINYRLGAFGWLAGPEFARGGTPNAGLYDQRAALNWVKANIAKFGGDPNRVTVMGESAGAGSTTHQLTAFGGRKPVPFQQAIIQSPAWQVITSKHAMDRTFKDFLRYAGASNLDELRTLPESTLIRANVAQIWHATYGSAVYSPTAGDEFVPEIPGKLLAEGRIARNVRIMVGHNSNEALQFTDPFIKGNKAFSDYWRLLLPAATDRVISYLTNELYPPPPQAKGSLNYNDSVGRLSAALADFGFVCNTDYINKGYGGNTYPYYFSVPPGLHGQDVPYTFFTGRPTDASTASFNTTVANALQEYVTTFVQNGRPTSLSVRGLPPFLTSGRNARIQQLNVMSITAGRDNTANARCKWWQQAPYA</sequence>
<evidence type="ECO:0000259" key="4">
    <source>
        <dbReference type="Pfam" id="PF00135"/>
    </source>
</evidence>
<dbReference type="InterPro" id="IPR019826">
    <property type="entry name" value="Carboxylesterase_B_AS"/>
</dbReference>
<proteinExistence type="inferred from homology"/>
<accession>A0A5N6KN89</accession>
<keyword evidence="2 3" id="KW-0378">Hydrolase</keyword>
<dbReference type="PROSITE" id="PS00941">
    <property type="entry name" value="CARBOXYLESTERASE_B_2"/>
    <property type="match status" value="1"/>
</dbReference>
<evidence type="ECO:0000313" key="5">
    <source>
        <dbReference type="EMBL" id="KAB8336748.1"/>
    </source>
</evidence>
<gene>
    <name evidence="5" type="ORF">FH972_021057</name>
</gene>
<evidence type="ECO:0000256" key="1">
    <source>
        <dbReference type="ARBA" id="ARBA00005964"/>
    </source>
</evidence>
<organism evidence="5 6">
    <name type="scientific">Carpinus fangiana</name>
    <dbReference type="NCBI Taxonomy" id="176857"/>
    <lineage>
        <taxon>Eukaryota</taxon>
        <taxon>Viridiplantae</taxon>
        <taxon>Streptophyta</taxon>
        <taxon>Embryophyta</taxon>
        <taxon>Tracheophyta</taxon>
        <taxon>Spermatophyta</taxon>
        <taxon>Magnoliopsida</taxon>
        <taxon>eudicotyledons</taxon>
        <taxon>Gunneridae</taxon>
        <taxon>Pentapetalae</taxon>
        <taxon>rosids</taxon>
        <taxon>fabids</taxon>
        <taxon>Fagales</taxon>
        <taxon>Betulaceae</taxon>
        <taxon>Carpinus</taxon>
    </lineage>
</organism>
<dbReference type="InterPro" id="IPR029058">
    <property type="entry name" value="AB_hydrolase_fold"/>
</dbReference>
<protein>
    <recommendedName>
        <fullName evidence="3">Carboxylic ester hydrolase</fullName>
        <ecNumber evidence="3">3.1.1.-</ecNumber>
    </recommendedName>
</protein>
<evidence type="ECO:0000256" key="3">
    <source>
        <dbReference type="RuleBase" id="RU361235"/>
    </source>
</evidence>
<dbReference type="EC" id="3.1.1.-" evidence="3"/>
<dbReference type="AlphaFoldDB" id="A0A5N6KN89"/>
<dbReference type="GO" id="GO:0016787">
    <property type="term" value="F:hydrolase activity"/>
    <property type="evidence" value="ECO:0007669"/>
    <property type="project" value="UniProtKB-KW"/>
</dbReference>
<name>A0A5N6KN89_9ROSI</name>
<feature type="signal peptide" evidence="3">
    <location>
        <begin position="1"/>
        <end position="23"/>
    </location>
</feature>
<dbReference type="PROSITE" id="PS00122">
    <property type="entry name" value="CARBOXYLESTERASE_B_1"/>
    <property type="match status" value="1"/>
</dbReference>
<feature type="domain" description="Carboxylesterase type B" evidence="4">
    <location>
        <begin position="44"/>
        <end position="555"/>
    </location>
</feature>
<dbReference type="OrthoDB" id="2012139at2759"/>
<dbReference type="PANTHER" id="PTHR11559">
    <property type="entry name" value="CARBOXYLESTERASE"/>
    <property type="match status" value="1"/>
</dbReference>
<comment type="caution">
    <text evidence="5">The sequence shown here is derived from an EMBL/GenBank/DDBJ whole genome shotgun (WGS) entry which is preliminary data.</text>
</comment>
<keyword evidence="6" id="KW-1185">Reference proteome</keyword>
<dbReference type="Proteomes" id="UP000327013">
    <property type="component" value="Unassembled WGS sequence"/>
</dbReference>
<keyword evidence="3" id="KW-0732">Signal</keyword>
<dbReference type="InterPro" id="IPR002018">
    <property type="entry name" value="CarbesteraseB"/>
</dbReference>
<dbReference type="Pfam" id="PF00135">
    <property type="entry name" value="COesterase"/>
    <property type="match status" value="1"/>
</dbReference>
<evidence type="ECO:0000313" key="6">
    <source>
        <dbReference type="Proteomes" id="UP000327013"/>
    </source>
</evidence>